<feature type="domain" description="Alpha-type protein kinase" evidence="4">
    <location>
        <begin position="120"/>
        <end position="154"/>
    </location>
</feature>
<dbReference type="Proteomes" id="UP000886523">
    <property type="component" value="Unassembled WGS sequence"/>
</dbReference>
<evidence type="ECO:0000313" key="6">
    <source>
        <dbReference type="Proteomes" id="UP000886523"/>
    </source>
</evidence>
<evidence type="ECO:0000256" key="2">
    <source>
        <dbReference type="ARBA" id="ARBA00022679"/>
    </source>
</evidence>
<keyword evidence="3" id="KW-0418">Kinase</keyword>
<accession>A0A9P6AEH6</accession>
<sequence>MVDPTPHITSGQHCEHMALEEDITKDLLAELGLLVLGQYLVEAFLKYGEECNVVEILPHPIPKFCFNVVGSFVGTIKGPLPCENGNVLNYSCFIATQFLPSNPAKGDTGFIKITGHDPLKDDQANTLLEKTLHAFAHFGFLDTKCTHILCDLQG</sequence>
<keyword evidence="2" id="KW-0808">Transferase</keyword>
<dbReference type="Pfam" id="PF02816">
    <property type="entry name" value="Alpha_kinase"/>
    <property type="match status" value="1"/>
</dbReference>
<proteinExistence type="predicted"/>
<evidence type="ECO:0000313" key="5">
    <source>
        <dbReference type="EMBL" id="KAF9503446.1"/>
    </source>
</evidence>
<dbReference type="EMBL" id="MU129357">
    <property type="protein sequence ID" value="KAF9503446.1"/>
    <property type="molecule type" value="Genomic_DNA"/>
</dbReference>
<dbReference type="OrthoDB" id="301415at2759"/>
<evidence type="ECO:0000256" key="1">
    <source>
        <dbReference type="ARBA" id="ARBA00022527"/>
    </source>
</evidence>
<organism evidence="5 6">
    <name type="scientific">Hydnum rufescens UP504</name>
    <dbReference type="NCBI Taxonomy" id="1448309"/>
    <lineage>
        <taxon>Eukaryota</taxon>
        <taxon>Fungi</taxon>
        <taxon>Dikarya</taxon>
        <taxon>Basidiomycota</taxon>
        <taxon>Agaricomycotina</taxon>
        <taxon>Agaricomycetes</taxon>
        <taxon>Cantharellales</taxon>
        <taxon>Hydnaceae</taxon>
        <taxon>Hydnum</taxon>
    </lineage>
</organism>
<dbReference type="InterPro" id="IPR004166">
    <property type="entry name" value="a-kinase_dom"/>
</dbReference>
<evidence type="ECO:0000256" key="3">
    <source>
        <dbReference type="ARBA" id="ARBA00022777"/>
    </source>
</evidence>
<dbReference type="GO" id="GO:0005524">
    <property type="term" value="F:ATP binding"/>
    <property type="evidence" value="ECO:0007669"/>
    <property type="project" value="InterPro"/>
</dbReference>
<dbReference type="AlphaFoldDB" id="A0A9P6AEH6"/>
<comment type="caution">
    <text evidence="5">The sequence shown here is derived from an EMBL/GenBank/DDBJ whole genome shotgun (WGS) entry which is preliminary data.</text>
</comment>
<keyword evidence="6" id="KW-1185">Reference proteome</keyword>
<name>A0A9P6AEH6_9AGAM</name>
<reference evidence="5" key="1">
    <citation type="journal article" date="2020" name="Nat. Commun.">
        <title>Large-scale genome sequencing of mycorrhizal fungi provides insights into the early evolution of symbiotic traits.</title>
        <authorList>
            <person name="Miyauchi S."/>
            <person name="Kiss E."/>
            <person name="Kuo A."/>
            <person name="Drula E."/>
            <person name="Kohler A."/>
            <person name="Sanchez-Garcia M."/>
            <person name="Morin E."/>
            <person name="Andreopoulos B."/>
            <person name="Barry K.W."/>
            <person name="Bonito G."/>
            <person name="Buee M."/>
            <person name="Carver A."/>
            <person name="Chen C."/>
            <person name="Cichocki N."/>
            <person name="Clum A."/>
            <person name="Culley D."/>
            <person name="Crous P.W."/>
            <person name="Fauchery L."/>
            <person name="Girlanda M."/>
            <person name="Hayes R.D."/>
            <person name="Keri Z."/>
            <person name="LaButti K."/>
            <person name="Lipzen A."/>
            <person name="Lombard V."/>
            <person name="Magnuson J."/>
            <person name="Maillard F."/>
            <person name="Murat C."/>
            <person name="Nolan M."/>
            <person name="Ohm R.A."/>
            <person name="Pangilinan J."/>
            <person name="Pereira M.F."/>
            <person name="Perotto S."/>
            <person name="Peter M."/>
            <person name="Pfister S."/>
            <person name="Riley R."/>
            <person name="Sitrit Y."/>
            <person name="Stielow J.B."/>
            <person name="Szollosi G."/>
            <person name="Zifcakova L."/>
            <person name="Stursova M."/>
            <person name="Spatafora J.W."/>
            <person name="Tedersoo L."/>
            <person name="Vaario L.M."/>
            <person name="Yamada A."/>
            <person name="Yan M."/>
            <person name="Wang P."/>
            <person name="Xu J."/>
            <person name="Bruns T."/>
            <person name="Baldrian P."/>
            <person name="Vilgalys R."/>
            <person name="Dunand C."/>
            <person name="Henrissat B."/>
            <person name="Grigoriev I.V."/>
            <person name="Hibbett D."/>
            <person name="Nagy L.G."/>
            <person name="Martin F.M."/>
        </authorList>
    </citation>
    <scope>NUCLEOTIDE SEQUENCE</scope>
    <source>
        <strain evidence="5">UP504</strain>
    </source>
</reference>
<keyword evidence="1" id="KW-0723">Serine/threonine-protein kinase</keyword>
<dbReference type="InterPro" id="IPR011009">
    <property type="entry name" value="Kinase-like_dom_sf"/>
</dbReference>
<dbReference type="SUPFAM" id="SSF56112">
    <property type="entry name" value="Protein kinase-like (PK-like)"/>
    <property type="match status" value="1"/>
</dbReference>
<dbReference type="GO" id="GO:0004674">
    <property type="term" value="F:protein serine/threonine kinase activity"/>
    <property type="evidence" value="ECO:0007669"/>
    <property type="project" value="UniProtKB-KW"/>
</dbReference>
<gene>
    <name evidence="5" type="ORF">BS47DRAFT_1402396</name>
</gene>
<evidence type="ECO:0000259" key="4">
    <source>
        <dbReference type="Pfam" id="PF02816"/>
    </source>
</evidence>
<protein>
    <recommendedName>
        <fullName evidence="4">Alpha-type protein kinase domain-containing protein</fullName>
    </recommendedName>
</protein>